<feature type="compositionally biased region" description="Acidic residues" evidence="1">
    <location>
        <begin position="14"/>
        <end position="50"/>
    </location>
</feature>
<evidence type="ECO:0000256" key="1">
    <source>
        <dbReference type="SAM" id="MobiDB-lite"/>
    </source>
</evidence>
<gene>
    <name evidence="2" type="ORF">SNOG_00460</name>
</gene>
<organism evidence="2 3">
    <name type="scientific">Phaeosphaeria nodorum (strain SN15 / ATCC MYA-4574 / FGSC 10173)</name>
    <name type="common">Glume blotch fungus</name>
    <name type="synonym">Parastagonospora nodorum</name>
    <dbReference type="NCBI Taxonomy" id="321614"/>
    <lineage>
        <taxon>Eukaryota</taxon>
        <taxon>Fungi</taxon>
        <taxon>Dikarya</taxon>
        <taxon>Ascomycota</taxon>
        <taxon>Pezizomycotina</taxon>
        <taxon>Dothideomycetes</taxon>
        <taxon>Pleosporomycetidae</taxon>
        <taxon>Pleosporales</taxon>
        <taxon>Pleosporineae</taxon>
        <taxon>Phaeosphaeriaceae</taxon>
        <taxon>Parastagonospora</taxon>
    </lineage>
</organism>
<name>Q0V6A4_PHANO</name>
<feature type="region of interest" description="Disordered" evidence="1">
    <location>
        <begin position="1"/>
        <end position="69"/>
    </location>
</feature>
<accession>Q0V6A4</accession>
<dbReference type="KEGG" id="pno:SNOG_00460"/>
<dbReference type="Proteomes" id="UP000001055">
    <property type="component" value="Unassembled WGS sequence"/>
</dbReference>
<evidence type="ECO:0000313" key="2">
    <source>
        <dbReference type="EMBL" id="EAT91955.1"/>
    </source>
</evidence>
<dbReference type="InParanoid" id="Q0V6A4"/>
<dbReference type="EMBL" id="CH445325">
    <property type="protein sequence ID" value="EAT91955.1"/>
    <property type="molecule type" value="Genomic_DNA"/>
</dbReference>
<dbReference type="HOGENOM" id="CLU_2427767_0_0_1"/>
<dbReference type="RefSeq" id="XP_001791145.1">
    <property type="nucleotide sequence ID" value="XM_001791093.1"/>
</dbReference>
<dbReference type="AlphaFoldDB" id="Q0V6A4"/>
<protein>
    <submittedName>
        <fullName evidence="2">Uncharacterized protein</fullName>
    </submittedName>
</protein>
<dbReference type="GeneID" id="5967866"/>
<sequence length="91" mass="10435">MQASYQSDERDNSPSDDETSSECDSEESEEEEEDDSYSDTQADEESEEDAYQLRRQQLGLRTRPRGRVNYNEEKIIPAEAPLKVCRGEPPS</sequence>
<reference evidence="3" key="1">
    <citation type="journal article" date="2007" name="Plant Cell">
        <title>Dothideomycete-plant interactions illuminated by genome sequencing and EST analysis of the wheat pathogen Stagonospora nodorum.</title>
        <authorList>
            <person name="Hane J.K."/>
            <person name="Lowe R.G."/>
            <person name="Solomon P.S."/>
            <person name="Tan K.C."/>
            <person name="Schoch C.L."/>
            <person name="Spatafora J.W."/>
            <person name="Crous P.W."/>
            <person name="Kodira C."/>
            <person name="Birren B.W."/>
            <person name="Galagan J.E."/>
            <person name="Torriani S.F."/>
            <person name="McDonald B.A."/>
            <person name="Oliver R.P."/>
        </authorList>
    </citation>
    <scope>NUCLEOTIDE SEQUENCE [LARGE SCALE GENOMIC DNA]</scope>
    <source>
        <strain evidence="3">SN15 / ATCC MYA-4574 / FGSC 10173</strain>
    </source>
</reference>
<proteinExistence type="predicted"/>
<evidence type="ECO:0000313" key="3">
    <source>
        <dbReference type="Proteomes" id="UP000001055"/>
    </source>
</evidence>